<organism evidence="1 2">
    <name type="scientific">Smallanthus sonchifolius</name>
    <dbReference type="NCBI Taxonomy" id="185202"/>
    <lineage>
        <taxon>Eukaryota</taxon>
        <taxon>Viridiplantae</taxon>
        <taxon>Streptophyta</taxon>
        <taxon>Embryophyta</taxon>
        <taxon>Tracheophyta</taxon>
        <taxon>Spermatophyta</taxon>
        <taxon>Magnoliopsida</taxon>
        <taxon>eudicotyledons</taxon>
        <taxon>Gunneridae</taxon>
        <taxon>Pentapetalae</taxon>
        <taxon>asterids</taxon>
        <taxon>campanulids</taxon>
        <taxon>Asterales</taxon>
        <taxon>Asteraceae</taxon>
        <taxon>Asteroideae</taxon>
        <taxon>Heliantheae alliance</taxon>
        <taxon>Millerieae</taxon>
        <taxon>Smallanthus</taxon>
    </lineage>
</organism>
<evidence type="ECO:0000313" key="2">
    <source>
        <dbReference type="Proteomes" id="UP001056120"/>
    </source>
</evidence>
<protein>
    <submittedName>
        <fullName evidence="1">Uncharacterized protein</fullName>
    </submittedName>
</protein>
<gene>
    <name evidence="1" type="ORF">L1987_07676</name>
</gene>
<keyword evidence="2" id="KW-1185">Reference proteome</keyword>
<accession>A0ACB9K0W1</accession>
<evidence type="ECO:0000313" key="1">
    <source>
        <dbReference type="EMBL" id="KAI3825929.1"/>
    </source>
</evidence>
<proteinExistence type="predicted"/>
<reference evidence="2" key="1">
    <citation type="journal article" date="2022" name="Mol. Ecol. Resour.">
        <title>The genomes of chicory, endive, great burdock and yacon provide insights into Asteraceae palaeo-polyploidization history and plant inulin production.</title>
        <authorList>
            <person name="Fan W."/>
            <person name="Wang S."/>
            <person name="Wang H."/>
            <person name="Wang A."/>
            <person name="Jiang F."/>
            <person name="Liu H."/>
            <person name="Zhao H."/>
            <person name="Xu D."/>
            <person name="Zhang Y."/>
        </authorList>
    </citation>
    <scope>NUCLEOTIDE SEQUENCE [LARGE SCALE GENOMIC DNA]</scope>
    <source>
        <strain evidence="2">cv. Yunnan</strain>
    </source>
</reference>
<name>A0ACB9K0W1_9ASTR</name>
<dbReference type="Proteomes" id="UP001056120">
    <property type="component" value="Linkage Group LG02"/>
</dbReference>
<comment type="caution">
    <text evidence="1">The sequence shown here is derived from an EMBL/GenBank/DDBJ whole genome shotgun (WGS) entry which is preliminary data.</text>
</comment>
<dbReference type="EMBL" id="CM042019">
    <property type="protein sequence ID" value="KAI3825929.1"/>
    <property type="molecule type" value="Genomic_DNA"/>
</dbReference>
<reference evidence="1 2" key="2">
    <citation type="journal article" date="2022" name="Mol. Ecol. Resour.">
        <title>The genomes of chicory, endive, great burdock and yacon provide insights into Asteraceae paleo-polyploidization history and plant inulin production.</title>
        <authorList>
            <person name="Fan W."/>
            <person name="Wang S."/>
            <person name="Wang H."/>
            <person name="Wang A."/>
            <person name="Jiang F."/>
            <person name="Liu H."/>
            <person name="Zhao H."/>
            <person name="Xu D."/>
            <person name="Zhang Y."/>
        </authorList>
    </citation>
    <scope>NUCLEOTIDE SEQUENCE [LARGE SCALE GENOMIC DNA]</scope>
    <source>
        <strain evidence="2">cv. Yunnan</strain>
        <tissue evidence="1">Leaves</tissue>
    </source>
</reference>
<sequence>MGILLLNLMILILIQSRTIAAQSQPGCPDKCGNVTIPYPFGTIEGCYLSKFYKVNCTKLQIWNTSFKLLDISLDGYMHGLLPMAYRCYRKDKKIFSMETRVKLSRFPISGSLNVLTTVGCDARADMKIINGEDYITGCLSMTGCNKLTNGLCFGMGCSQVPVPYMLISFRIHTERNTNSSVGKWSFNNCTYGFVVEKGHYTFQETDFDNMHNRSFPVRFEWSVGNTSCEEAQKNGTSYLCKENSVCSDSEGYQGYHCRCAQGYEGNPYIPHGCQGNAYLVNAINRFTQMTDNFSLRFSDVNECEGSQNDCAHGCANTNGSYKCVCPFGQHGDGKKKGKGKGCTYSDGSIFAGEYYITHSCDTILVIE</sequence>